<organism evidence="1 2">
    <name type="scientific">Plakobranchus ocellatus</name>
    <dbReference type="NCBI Taxonomy" id="259542"/>
    <lineage>
        <taxon>Eukaryota</taxon>
        <taxon>Metazoa</taxon>
        <taxon>Spiralia</taxon>
        <taxon>Lophotrochozoa</taxon>
        <taxon>Mollusca</taxon>
        <taxon>Gastropoda</taxon>
        <taxon>Heterobranchia</taxon>
        <taxon>Euthyneura</taxon>
        <taxon>Panpulmonata</taxon>
        <taxon>Sacoglossa</taxon>
        <taxon>Placobranchoidea</taxon>
        <taxon>Plakobranchidae</taxon>
        <taxon>Plakobranchus</taxon>
    </lineage>
</organism>
<proteinExistence type="predicted"/>
<name>A0AAV4E3A9_9GAST</name>
<comment type="caution">
    <text evidence="1">The sequence shown here is derived from an EMBL/GenBank/DDBJ whole genome shotgun (WGS) entry which is preliminary data.</text>
</comment>
<evidence type="ECO:0000313" key="1">
    <source>
        <dbReference type="EMBL" id="GFO50715.1"/>
    </source>
</evidence>
<protein>
    <submittedName>
        <fullName evidence="1">Uncharacterized protein</fullName>
    </submittedName>
</protein>
<gene>
    <name evidence="1" type="ORF">PoB_007722000</name>
</gene>
<dbReference type="EMBL" id="BLXT01008617">
    <property type="protein sequence ID" value="GFO50715.1"/>
    <property type="molecule type" value="Genomic_DNA"/>
</dbReference>
<accession>A0AAV4E3A9</accession>
<reference evidence="1 2" key="1">
    <citation type="journal article" date="2021" name="Elife">
        <title>Chloroplast acquisition without the gene transfer in kleptoplastic sea slugs, Plakobranchus ocellatus.</title>
        <authorList>
            <person name="Maeda T."/>
            <person name="Takahashi S."/>
            <person name="Yoshida T."/>
            <person name="Shimamura S."/>
            <person name="Takaki Y."/>
            <person name="Nagai Y."/>
            <person name="Toyoda A."/>
            <person name="Suzuki Y."/>
            <person name="Arimoto A."/>
            <person name="Ishii H."/>
            <person name="Satoh N."/>
            <person name="Nishiyama T."/>
            <person name="Hasebe M."/>
            <person name="Maruyama T."/>
            <person name="Minagawa J."/>
            <person name="Obokata J."/>
            <person name="Shigenobu S."/>
        </authorList>
    </citation>
    <scope>NUCLEOTIDE SEQUENCE [LARGE SCALE GENOMIC DNA]</scope>
</reference>
<sequence length="135" mass="16215">MKSEQLLVRKERMDLRRMLTPWELFCYVCYLGLISPGRQRNLTLFINQASWPTRPVDLLLRLIATNLLTSDQQLRWDTRQLVQVFHDHRALLAEFYSAFYPWLYTNPSMVPNLHLINNLTEEEHEFSYQEQSDIL</sequence>
<dbReference type="AlphaFoldDB" id="A0AAV4E3A9"/>
<evidence type="ECO:0000313" key="2">
    <source>
        <dbReference type="Proteomes" id="UP000735302"/>
    </source>
</evidence>
<dbReference type="Proteomes" id="UP000735302">
    <property type="component" value="Unassembled WGS sequence"/>
</dbReference>
<keyword evidence="2" id="KW-1185">Reference proteome</keyword>